<proteinExistence type="inferred from homology"/>
<gene>
    <name evidence="7" type="ordered locus">TASI_1452</name>
</gene>
<evidence type="ECO:0000256" key="3">
    <source>
        <dbReference type="ARBA" id="ARBA00022989"/>
    </source>
</evidence>
<dbReference type="PRINTS" id="PR00164">
    <property type="entry name" value="ABC2TRNSPORT"/>
</dbReference>
<keyword evidence="8" id="KW-1185">Reference proteome</keyword>
<organism evidence="7 8">
    <name type="scientific">Taylorella asinigenitalis (strain MCE3)</name>
    <dbReference type="NCBI Taxonomy" id="1008459"/>
    <lineage>
        <taxon>Bacteria</taxon>
        <taxon>Pseudomonadati</taxon>
        <taxon>Pseudomonadota</taxon>
        <taxon>Betaproteobacteria</taxon>
        <taxon>Burkholderiales</taxon>
        <taxon>Alcaligenaceae</taxon>
        <taxon>Taylorella</taxon>
    </lineage>
</organism>
<keyword evidence="5" id="KW-0813">Transport</keyword>
<dbReference type="GO" id="GO:0043190">
    <property type="term" value="C:ATP-binding cassette (ABC) transporter complex"/>
    <property type="evidence" value="ECO:0007669"/>
    <property type="project" value="InterPro"/>
</dbReference>
<protein>
    <recommendedName>
        <fullName evidence="5">Transport permease protein</fullName>
    </recommendedName>
</protein>
<comment type="subcellular location">
    <subcellularLocation>
        <location evidence="5">Cell inner membrane</location>
        <topology evidence="5">Multi-pass membrane protein</topology>
    </subcellularLocation>
    <subcellularLocation>
        <location evidence="1">Membrane</location>
        <topology evidence="1">Multi-pass membrane protein</topology>
    </subcellularLocation>
</comment>
<feature type="transmembrane region" description="Helical" evidence="5">
    <location>
        <begin position="120"/>
        <end position="140"/>
    </location>
</feature>
<feature type="domain" description="ABC transmembrane type-2" evidence="6">
    <location>
        <begin position="29"/>
        <end position="257"/>
    </location>
</feature>
<dbReference type="eggNOG" id="COG0842">
    <property type="taxonomic scope" value="Bacteria"/>
</dbReference>
<feature type="transmembrane region" description="Helical" evidence="5">
    <location>
        <begin position="177"/>
        <end position="197"/>
    </location>
</feature>
<evidence type="ECO:0000313" key="7">
    <source>
        <dbReference type="EMBL" id="AEP37190.1"/>
    </source>
</evidence>
<dbReference type="PANTHER" id="PTHR43332">
    <property type="entry name" value="INNER MEMBRANE TRANSPORT PERMEASE YADH-RELATED"/>
    <property type="match status" value="1"/>
</dbReference>
<dbReference type="RefSeq" id="WP_014112084.1">
    <property type="nucleotide sequence ID" value="NC_016043.1"/>
</dbReference>
<keyword evidence="3 5" id="KW-1133">Transmembrane helix</keyword>
<dbReference type="PROSITE" id="PS51012">
    <property type="entry name" value="ABC_TM2"/>
    <property type="match status" value="1"/>
</dbReference>
<evidence type="ECO:0000259" key="6">
    <source>
        <dbReference type="PROSITE" id="PS51012"/>
    </source>
</evidence>
<dbReference type="InterPro" id="IPR047817">
    <property type="entry name" value="ABC2_TM_bact-type"/>
</dbReference>
<evidence type="ECO:0000256" key="5">
    <source>
        <dbReference type="RuleBase" id="RU361157"/>
    </source>
</evidence>
<keyword evidence="5" id="KW-1003">Cell membrane</keyword>
<dbReference type="KEGG" id="tas:TASI_1452"/>
<evidence type="ECO:0000256" key="4">
    <source>
        <dbReference type="ARBA" id="ARBA00023136"/>
    </source>
</evidence>
<comment type="similarity">
    <text evidence="5">Belongs to the ABC-2 integral membrane protein family.</text>
</comment>
<dbReference type="STRING" id="1008459.TASI_1452"/>
<evidence type="ECO:0000256" key="1">
    <source>
        <dbReference type="ARBA" id="ARBA00004141"/>
    </source>
</evidence>
<sequence>MENHRLQSKLEFGSGFPALLSKEIDRFKKIIFQTVAAPTMTTILYLVVFAQVLSDRVAYGSIPYVKFLTPGLMMMSMMQNAYSNSASSFLQSKMSGNIVFILLPPISTYEMYFAYTLAGVARAILVGFVIWLCSLLYALIIPENILWLIVFAILCSATFAALGLLNGVVADKWDQLANFQTFLVMPMTFLSGVFYSIHSLPNFWQSVSYYNPVFYMIDGFRYAFFGVSDVSPWHSLIVVLVCFIIVSLVTIRIIKTGYKLRS</sequence>
<dbReference type="PIRSF" id="PIRSF006648">
    <property type="entry name" value="DrrB"/>
    <property type="match status" value="1"/>
</dbReference>
<feature type="transmembrane region" description="Helical" evidence="5">
    <location>
        <begin position="64"/>
        <end position="82"/>
    </location>
</feature>
<dbReference type="Proteomes" id="UP000009284">
    <property type="component" value="Chromosome"/>
</dbReference>
<reference evidence="7 8" key="2">
    <citation type="journal article" date="2012" name="PLoS ONE">
        <title>Genomic characterization of the taylorella genus.</title>
        <authorList>
            <person name="Hebert L."/>
            <person name="Moumen B."/>
            <person name="Pons N."/>
            <person name="Duquesne F."/>
            <person name="Breuil M.F."/>
            <person name="Goux D."/>
            <person name="Batto J.M."/>
            <person name="Laugier C."/>
            <person name="Renault P."/>
            <person name="Petry S."/>
        </authorList>
    </citation>
    <scope>NUCLEOTIDE SEQUENCE [LARGE SCALE GENOMIC DNA]</scope>
    <source>
        <strain evidence="7 8">MCE3</strain>
    </source>
</reference>
<dbReference type="PANTHER" id="PTHR43332:SF2">
    <property type="entry name" value="INNER MEMBRANE TRANSPORT PERMEASE YADH"/>
    <property type="match status" value="1"/>
</dbReference>
<reference key="1">
    <citation type="submission" date="2011-09" db="EMBL/GenBank/DDBJ databases">
        <title>Genomic characterization of the Taylorella genus.</title>
        <authorList>
            <person name="Hebert L."/>
            <person name="Moumen B."/>
            <person name="Pons N."/>
            <person name="Duquesne F."/>
            <person name="Breuil M.-F."/>
            <person name="Goux D."/>
            <person name="Batto J.-M."/>
            <person name="Renault P."/>
            <person name="Laugier C."/>
            <person name="Petry S."/>
        </authorList>
    </citation>
    <scope>NUCLEOTIDE SEQUENCE</scope>
    <source>
        <strain>MCE3</strain>
    </source>
</reference>
<dbReference type="InterPro" id="IPR052522">
    <property type="entry name" value="ABC-2_transport_permease"/>
</dbReference>
<dbReference type="HOGENOM" id="CLU_039483_3_0_4"/>
<feature type="transmembrane region" description="Helical" evidence="5">
    <location>
        <begin position="233"/>
        <end position="254"/>
    </location>
</feature>
<feature type="transmembrane region" description="Helical" evidence="5">
    <location>
        <begin position="30"/>
        <end position="52"/>
    </location>
</feature>
<name>G4QAF9_TAYAM</name>
<evidence type="ECO:0000313" key="8">
    <source>
        <dbReference type="Proteomes" id="UP000009284"/>
    </source>
</evidence>
<feature type="transmembrane region" description="Helical" evidence="5">
    <location>
        <begin position="94"/>
        <end position="114"/>
    </location>
</feature>
<dbReference type="OrthoDB" id="9804001at2"/>
<dbReference type="InterPro" id="IPR000412">
    <property type="entry name" value="ABC_2_transport"/>
</dbReference>
<dbReference type="AlphaFoldDB" id="G4QAF9"/>
<feature type="transmembrane region" description="Helical" evidence="5">
    <location>
        <begin position="145"/>
        <end position="165"/>
    </location>
</feature>
<dbReference type="EMBL" id="CP003059">
    <property type="protein sequence ID" value="AEP37190.1"/>
    <property type="molecule type" value="Genomic_DNA"/>
</dbReference>
<keyword evidence="2 5" id="KW-0812">Transmembrane</keyword>
<evidence type="ECO:0000256" key="2">
    <source>
        <dbReference type="ARBA" id="ARBA00022692"/>
    </source>
</evidence>
<accession>G4QAF9</accession>
<keyword evidence="4 5" id="KW-0472">Membrane</keyword>
<dbReference type="InterPro" id="IPR013525">
    <property type="entry name" value="ABC2_TM"/>
</dbReference>
<dbReference type="Pfam" id="PF01061">
    <property type="entry name" value="ABC2_membrane"/>
    <property type="match status" value="1"/>
</dbReference>
<dbReference type="GO" id="GO:0140359">
    <property type="term" value="F:ABC-type transporter activity"/>
    <property type="evidence" value="ECO:0007669"/>
    <property type="project" value="InterPro"/>
</dbReference>